<dbReference type="Gene3D" id="1.10.260.50">
    <property type="match status" value="1"/>
</dbReference>
<evidence type="ECO:0000256" key="7">
    <source>
        <dbReference type="ARBA" id="ARBA00023014"/>
    </source>
</evidence>
<reference evidence="11" key="1">
    <citation type="submission" date="2017-02" db="EMBL/GenBank/DDBJ databases">
        <authorList>
            <person name="Varghese N."/>
            <person name="Submissions S."/>
        </authorList>
    </citation>
    <scope>NUCLEOTIDE SEQUENCE [LARGE SCALE GENOMIC DNA]</scope>
    <source>
        <strain evidence="11">DSM 15739</strain>
    </source>
</reference>
<dbReference type="InterPro" id="IPR015422">
    <property type="entry name" value="PyrdxlP-dep_Trfase_small"/>
</dbReference>
<evidence type="ECO:0000256" key="4">
    <source>
        <dbReference type="ARBA" id="ARBA00022723"/>
    </source>
</evidence>
<dbReference type="Pfam" id="PF00266">
    <property type="entry name" value="Aminotran_5"/>
    <property type="match status" value="1"/>
</dbReference>
<dbReference type="OrthoDB" id="9808002at2"/>
<dbReference type="InterPro" id="IPR016454">
    <property type="entry name" value="Cysteine_dSase"/>
</dbReference>
<comment type="similarity">
    <text evidence="2">Belongs to the class-V pyridoxal-phosphate-dependent aminotransferase family. NifS/IscS subfamily.</text>
</comment>
<evidence type="ECO:0000256" key="3">
    <source>
        <dbReference type="ARBA" id="ARBA00022679"/>
    </source>
</evidence>
<name>A0A1T4KT39_9LACT</name>
<evidence type="ECO:0000313" key="10">
    <source>
        <dbReference type="EMBL" id="SJZ45605.1"/>
    </source>
</evidence>
<organism evidence="10 11">
    <name type="scientific">Globicatella sulfidifaciens DSM 15739</name>
    <dbReference type="NCBI Taxonomy" id="1121925"/>
    <lineage>
        <taxon>Bacteria</taxon>
        <taxon>Bacillati</taxon>
        <taxon>Bacillota</taxon>
        <taxon>Bacilli</taxon>
        <taxon>Lactobacillales</taxon>
        <taxon>Aerococcaceae</taxon>
        <taxon>Globicatella</taxon>
    </lineage>
</organism>
<gene>
    <name evidence="10" type="ORF">SAMN02746011_00848</name>
</gene>
<dbReference type="SUPFAM" id="SSF53383">
    <property type="entry name" value="PLP-dependent transferases"/>
    <property type="match status" value="1"/>
</dbReference>
<comment type="catalytic activity">
    <reaction evidence="8">
        <text>(sulfur carrier)-H + L-cysteine = (sulfur carrier)-SH + L-alanine</text>
        <dbReference type="Rhea" id="RHEA:43892"/>
        <dbReference type="Rhea" id="RHEA-COMP:14737"/>
        <dbReference type="Rhea" id="RHEA-COMP:14739"/>
        <dbReference type="ChEBI" id="CHEBI:29917"/>
        <dbReference type="ChEBI" id="CHEBI:35235"/>
        <dbReference type="ChEBI" id="CHEBI:57972"/>
        <dbReference type="ChEBI" id="CHEBI:64428"/>
        <dbReference type="EC" id="2.8.1.7"/>
    </reaction>
</comment>
<evidence type="ECO:0000259" key="9">
    <source>
        <dbReference type="Pfam" id="PF00266"/>
    </source>
</evidence>
<sequence>MIYLDNAATTPVDPEVANVIHEALLENYYNPSSVYQAGKKNKHLINQARQQIKELIHLPKADLYFTSGATEANNWAILSQAKKAKALGYGHHIVATAIEHPSVLEVLKYLETQGFDITYLKPHDLNFSIEQFIAATTPQTIGWVAMLVNNELGARLPIEELGKIAKDHVKWFHVDAVQAFGHGKVDLEALNATSYSASGHKLGAPKGIGFLAYQPWDEKMTLQPLLHGGGQEAGLRSGTENLPYILGLTKAFELANQANLDNVSELASYLMNQLKQKGIQFERNGAHQVPYIVNLYFPNIDASQLLVQTDLANIAISAGSACSAGSLELSHVLSAYYPNDDKRHHQSIRLSFGKQNTKEEIDTFIQQLINLKERTKQLWHSQQPQH</sequence>
<accession>A0A1T4KT39</accession>
<dbReference type="InterPro" id="IPR015424">
    <property type="entry name" value="PyrdxlP-dep_Trfase"/>
</dbReference>
<keyword evidence="4" id="KW-0479">Metal-binding</keyword>
<keyword evidence="6" id="KW-0408">Iron</keyword>
<dbReference type="RefSeq" id="WP_078755640.1">
    <property type="nucleotide sequence ID" value="NZ_FUWO01000005.1"/>
</dbReference>
<keyword evidence="5" id="KW-0663">Pyridoxal phosphate</keyword>
<dbReference type="GO" id="GO:0046872">
    <property type="term" value="F:metal ion binding"/>
    <property type="evidence" value="ECO:0007669"/>
    <property type="project" value="UniProtKB-KW"/>
</dbReference>
<dbReference type="Proteomes" id="UP000189941">
    <property type="component" value="Unassembled WGS sequence"/>
</dbReference>
<keyword evidence="11" id="KW-1185">Reference proteome</keyword>
<proteinExistence type="inferred from homology"/>
<dbReference type="PIRSF" id="PIRSF005572">
    <property type="entry name" value="NifS"/>
    <property type="match status" value="1"/>
</dbReference>
<evidence type="ECO:0000256" key="6">
    <source>
        <dbReference type="ARBA" id="ARBA00023004"/>
    </source>
</evidence>
<evidence type="ECO:0000313" key="11">
    <source>
        <dbReference type="Proteomes" id="UP000189941"/>
    </source>
</evidence>
<comment type="cofactor">
    <cofactor evidence="1">
        <name>pyridoxal 5'-phosphate</name>
        <dbReference type="ChEBI" id="CHEBI:597326"/>
    </cofactor>
</comment>
<keyword evidence="3" id="KW-0808">Transferase</keyword>
<evidence type="ECO:0000256" key="1">
    <source>
        <dbReference type="ARBA" id="ARBA00001933"/>
    </source>
</evidence>
<dbReference type="Gene3D" id="3.90.1150.10">
    <property type="entry name" value="Aspartate Aminotransferase, domain 1"/>
    <property type="match status" value="1"/>
</dbReference>
<dbReference type="AlphaFoldDB" id="A0A1T4KT39"/>
<dbReference type="EMBL" id="FUWO01000005">
    <property type="protein sequence ID" value="SJZ45605.1"/>
    <property type="molecule type" value="Genomic_DNA"/>
</dbReference>
<dbReference type="PANTHER" id="PTHR11601:SF34">
    <property type="entry name" value="CYSTEINE DESULFURASE"/>
    <property type="match status" value="1"/>
</dbReference>
<dbReference type="Gene3D" id="3.40.640.10">
    <property type="entry name" value="Type I PLP-dependent aspartate aminotransferase-like (Major domain)"/>
    <property type="match status" value="1"/>
</dbReference>
<evidence type="ECO:0000256" key="2">
    <source>
        <dbReference type="ARBA" id="ARBA00006490"/>
    </source>
</evidence>
<dbReference type="InterPro" id="IPR015421">
    <property type="entry name" value="PyrdxlP-dep_Trfase_major"/>
</dbReference>
<evidence type="ECO:0000256" key="8">
    <source>
        <dbReference type="ARBA" id="ARBA00050776"/>
    </source>
</evidence>
<dbReference type="GO" id="GO:0051536">
    <property type="term" value="F:iron-sulfur cluster binding"/>
    <property type="evidence" value="ECO:0007669"/>
    <property type="project" value="UniProtKB-KW"/>
</dbReference>
<feature type="domain" description="Aminotransferase class V" evidence="9">
    <location>
        <begin position="2"/>
        <end position="364"/>
    </location>
</feature>
<protein>
    <submittedName>
        <fullName evidence="10">Cysteine desulfurase</fullName>
    </submittedName>
</protein>
<dbReference type="STRING" id="1121925.SAMN02746011_00848"/>
<evidence type="ECO:0000256" key="5">
    <source>
        <dbReference type="ARBA" id="ARBA00022898"/>
    </source>
</evidence>
<dbReference type="GO" id="GO:0031071">
    <property type="term" value="F:cysteine desulfurase activity"/>
    <property type="evidence" value="ECO:0007669"/>
    <property type="project" value="UniProtKB-EC"/>
</dbReference>
<dbReference type="PANTHER" id="PTHR11601">
    <property type="entry name" value="CYSTEINE DESULFURYLASE FAMILY MEMBER"/>
    <property type="match status" value="1"/>
</dbReference>
<keyword evidence="7" id="KW-0411">Iron-sulfur</keyword>
<dbReference type="InterPro" id="IPR000192">
    <property type="entry name" value="Aminotrans_V_dom"/>
</dbReference>